<comment type="catalytic activity">
    <reaction evidence="5 7">
        <text>glucuronate acceptor + UDP-alpha-D-glucuronate = acceptor beta-D-glucuronoside + UDP + H(+)</text>
        <dbReference type="Rhea" id="RHEA:21032"/>
        <dbReference type="ChEBI" id="CHEBI:15378"/>
        <dbReference type="ChEBI" id="CHEBI:58052"/>
        <dbReference type="ChEBI" id="CHEBI:58223"/>
        <dbReference type="ChEBI" id="CHEBI:132367"/>
        <dbReference type="ChEBI" id="CHEBI:132368"/>
        <dbReference type="EC" id="2.4.1.17"/>
    </reaction>
</comment>
<comment type="similarity">
    <text evidence="1 6">Belongs to the UDP-glycosyltransferase family.</text>
</comment>
<dbReference type="AlphaFoldDB" id="A0AAV5TJ36"/>
<evidence type="ECO:0000256" key="1">
    <source>
        <dbReference type="ARBA" id="ARBA00009995"/>
    </source>
</evidence>
<evidence type="ECO:0000256" key="5">
    <source>
        <dbReference type="ARBA" id="ARBA00047475"/>
    </source>
</evidence>
<dbReference type="GO" id="GO:0015020">
    <property type="term" value="F:glucuronosyltransferase activity"/>
    <property type="evidence" value="ECO:0007669"/>
    <property type="project" value="UniProtKB-EC"/>
</dbReference>
<evidence type="ECO:0000313" key="8">
    <source>
        <dbReference type="EMBL" id="GMS94324.1"/>
    </source>
</evidence>
<dbReference type="FunFam" id="3.40.50.2000:FF:000021">
    <property type="entry name" value="UDP-glucuronosyltransferase"/>
    <property type="match status" value="1"/>
</dbReference>
<evidence type="ECO:0000256" key="6">
    <source>
        <dbReference type="RuleBase" id="RU003718"/>
    </source>
</evidence>
<keyword evidence="2 6" id="KW-0328">Glycosyltransferase</keyword>
<evidence type="ECO:0000256" key="2">
    <source>
        <dbReference type="ARBA" id="ARBA00022676"/>
    </source>
</evidence>
<dbReference type="Pfam" id="PF00201">
    <property type="entry name" value="UDPGT"/>
    <property type="match status" value="1"/>
</dbReference>
<evidence type="ECO:0000256" key="3">
    <source>
        <dbReference type="ARBA" id="ARBA00022679"/>
    </source>
</evidence>
<keyword evidence="3 6" id="KW-0808">Transferase</keyword>
<gene>
    <name evidence="8" type="ORF">PENTCL1PPCAC_16499</name>
</gene>
<keyword evidence="4" id="KW-0732">Signal</keyword>
<comment type="caution">
    <text evidence="8">The sequence shown here is derived from an EMBL/GenBank/DDBJ whole genome shotgun (WGS) entry which is preliminary data.</text>
</comment>
<keyword evidence="9" id="KW-1185">Reference proteome</keyword>
<dbReference type="InterPro" id="IPR002213">
    <property type="entry name" value="UDP_glucos_trans"/>
</dbReference>
<sequence length="388" mass="43918">MYMMHMMDLLPEPLKIDPRIRVLHVNGSGGLDGKTMSDNQAYFAFNDVPMWDPQFRAAMARWGLMHQSCERFIANNTFLADIEHSEFDVALTHTINACPIGIIHQTTLLMDAGDQLCFIQRVKSFIGHVMYKRVWRSLISEVETAAFRNEFGNDFPHIEDLMAKAPLVLVNSNEMYDFARPTLAKIVNIGGIGMKMTAPKPLPEKFSSLIDKSQGFAVMTFGSMAPMHLMPDHWIDAYFHAFSQFPNVQFFIRHENPSAISSLLPPNVMADKWLPQTDLLQHPKCIGLISHGGFNSFQEAVHSGVPIIATALWGDQPRNAHLAVRLGFGVNVHKTRMNRETMTEAVRRLVEDKSLKESAVRLKAMLESRPVSSETLLVRWTEFVAEHK</sequence>
<name>A0AAV5TJ36_9BILA</name>
<protein>
    <recommendedName>
        <fullName evidence="7">UDP-glucuronosyltransferase</fullName>
        <ecNumber evidence="7">2.4.1.17</ecNumber>
    </recommendedName>
</protein>
<dbReference type="EC" id="2.4.1.17" evidence="7"/>
<dbReference type="PANTHER" id="PTHR48043:SF145">
    <property type="entry name" value="FI06409P-RELATED"/>
    <property type="match status" value="1"/>
</dbReference>
<dbReference type="Gene3D" id="3.40.50.2000">
    <property type="entry name" value="Glycogen Phosphorylase B"/>
    <property type="match status" value="1"/>
</dbReference>
<dbReference type="InterPro" id="IPR035595">
    <property type="entry name" value="UDP_glycos_trans_CS"/>
</dbReference>
<proteinExistence type="inferred from homology"/>
<comment type="subcellular location">
    <subcellularLocation>
        <location evidence="7">Membrane</location>
        <topology evidence="7">Single-pass membrane protein</topology>
    </subcellularLocation>
</comment>
<organism evidence="8 9">
    <name type="scientific">Pristionchus entomophagus</name>
    <dbReference type="NCBI Taxonomy" id="358040"/>
    <lineage>
        <taxon>Eukaryota</taxon>
        <taxon>Metazoa</taxon>
        <taxon>Ecdysozoa</taxon>
        <taxon>Nematoda</taxon>
        <taxon>Chromadorea</taxon>
        <taxon>Rhabditida</taxon>
        <taxon>Rhabditina</taxon>
        <taxon>Diplogasteromorpha</taxon>
        <taxon>Diplogasteroidea</taxon>
        <taxon>Neodiplogasteridae</taxon>
        <taxon>Pristionchus</taxon>
    </lineage>
</organism>
<evidence type="ECO:0000313" key="9">
    <source>
        <dbReference type="Proteomes" id="UP001432027"/>
    </source>
</evidence>
<evidence type="ECO:0000256" key="7">
    <source>
        <dbReference type="RuleBase" id="RU362059"/>
    </source>
</evidence>
<reference evidence="8" key="1">
    <citation type="submission" date="2023-10" db="EMBL/GenBank/DDBJ databases">
        <title>Genome assembly of Pristionchus species.</title>
        <authorList>
            <person name="Yoshida K."/>
            <person name="Sommer R.J."/>
        </authorList>
    </citation>
    <scope>NUCLEOTIDE SEQUENCE</scope>
    <source>
        <strain evidence="8">RS0144</strain>
    </source>
</reference>
<dbReference type="CDD" id="cd03784">
    <property type="entry name" value="GT1_Gtf-like"/>
    <property type="match status" value="1"/>
</dbReference>
<dbReference type="Proteomes" id="UP001432027">
    <property type="component" value="Unassembled WGS sequence"/>
</dbReference>
<evidence type="ECO:0000256" key="4">
    <source>
        <dbReference type="ARBA" id="ARBA00022729"/>
    </source>
</evidence>
<dbReference type="PROSITE" id="PS00375">
    <property type="entry name" value="UDPGT"/>
    <property type="match status" value="1"/>
</dbReference>
<dbReference type="PANTHER" id="PTHR48043">
    <property type="entry name" value="EG:EG0003.4 PROTEIN-RELATED"/>
    <property type="match status" value="1"/>
</dbReference>
<dbReference type="InterPro" id="IPR050271">
    <property type="entry name" value="UDP-glycosyltransferase"/>
</dbReference>
<dbReference type="GO" id="GO:0016020">
    <property type="term" value="C:membrane"/>
    <property type="evidence" value="ECO:0007669"/>
    <property type="project" value="UniProtKB-SubCell"/>
</dbReference>
<accession>A0AAV5TJ36</accession>
<dbReference type="SUPFAM" id="SSF53756">
    <property type="entry name" value="UDP-Glycosyltransferase/glycogen phosphorylase"/>
    <property type="match status" value="1"/>
</dbReference>
<dbReference type="EMBL" id="BTSX01000004">
    <property type="protein sequence ID" value="GMS94324.1"/>
    <property type="molecule type" value="Genomic_DNA"/>
</dbReference>